<evidence type="ECO:0000313" key="2">
    <source>
        <dbReference type="EMBL" id="MRG91171.1"/>
    </source>
</evidence>
<name>A0A6N7PQN7_9BACT</name>
<keyword evidence="3" id="KW-1185">Reference proteome</keyword>
<feature type="region of interest" description="Disordered" evidence="1">
    <location>
        <begin position="31"/>
        <end position="54"/>
    </location>
</feature>
<proteinExistence type="predicted"/>
<evidence type="ECO:0000313" key="3">
    <source>
        <dbReference type="Proteomes" id="UP000440224"/>
    </source>
</evidence>
<dbReference type="PROSITE" id="PS51257">
    <property type="entry name" value="PROKAR_LIPOPROTEIN"/>
    <property type="match status" value="1"/>
</dbReference>
<feature type="compositionally biased region" description="Pro residues" evidence="1">
    <location>
        <begin position="41"/>
        <end position="54"/>
    </location>
</feature>
<comment type="caution">
    <text evidence="2">The sequence shown here is derived from an EMBL/GenBank/DDBJ whole genome shotgun (WGS) entry which is preliminary data.</text>
</comment>
<dbReference type="AlphaFoldDB" id="A0A6N7PQN7"/>
<dbReference type="Proteomes" id="UP000440224">
    <property type="component" value="Unassembled WGS sequence"/>
</dbReference>
<protein>
    <submittedName>
        <fullName evidence="2">Uncharacterized protein</fullName>
    </submittedName>
</protein>
<gene>
    <name evidence="2" type="ORF">GF068_04440</name>
</gene>
<dbReference type="EMBL" id="WJIE01000001">
    <property type="protein sequence ID" value="MRG91171.1"/>
    <property type="molecule type" value="Genomic_DNA"/>
</dbReference>
<reference evidence="2 3" key="1">
    <citation type="submission" date="2019-10" db="EMBL/GenBank/DDBJ databases">
        <title>A soil myxobacterium in the family Polyangiaceae.</title>
        <authorList>
            <person name="Li Y."/>
            <person name="Wang J."/>
        </authorList>
    </citation>
    <scope>NUCLEOTIDE SEQUENCE [LARGE SCALE GENOMIC DNA]</scope>
    <source>
        <strain evidence="2 3">DSM 14734</strain>
    </source>
</reference>
<evidence type="ECO:0000256" key="1">
    <source>
        <dbReference type="SAM" id="MobiDB-lite"/>
    </source>
</evidence>
<sequence>MASELLRFMGRPLAAVVVLGLFAGCGGQPEGGGVIPSSSGEPPPDPFLPPDPIDPPIDVPPTLTCDPDVSVSAAGRALVVRDPAVLSRFSLERVMTQLIELAGATESPDVLLRRLFDAENPAAQAVFPDVTHCDDVDNAAFKNDPAVYCPRAEGALASSPGLFEPGHPDSFVPVAIVNRFDLTPQVGTTCGEYRIVFAKLSGRTDPANRVFLIFEAALPNPQGHDTLLGCRGMAEAWAALEDEPTVEAVADRLEQMFFAGLAPYRPIVHPDHYGAVSMDDDVYNVTHGQVRVSQQMQAPWEMREYHLEWASPMNPLPPGSTPQELRFVPVTVKNNPLPELFDRSNESEAAVAFRSEFIWNNLPDLSQSAFPKVRMRTGSKFNMGQSVVSGDATVDYASHAIGVAGADFASEIQSTIELSNFGQDCPPDDPLTAASILHRATSLTCAGCHAPQRFLGPERSLGCGLTFPSTLGEVHIDENGTLSEALTDVFLPRRAEVMSTYLQGCDLEAIMGSLEPPTGAIPK</sequence>
<organism evidence="2 3">
    <name type="scientific">Polyangium spumosum</name>
    <dbReference type="NCBI Taxonomy" id="889282"/>
    <lineage>
        <taxon>Bacteria</taxon>
        <taxon>Pseudomonadati</taxon>
        <taxon>Myxococcota</taxon>
        <taxon>Polyangia</taxon>
        <taxon>Polyangiales</taxon>
        <taxon>Polyangiaceae</taxon>
        <taxon>Polyangium</taxon>
    </lineage>
</organism>
<accession>A0A6N7PQN7</accession>